<reference evidence="1 2" key="1">
    <citation type="journal article" date="2014" name="PLoS Genet.">
        <title>Phylogenetically driven sequencing of extremely halophilic archaea reveals strategies for static and dynamic osmo-response.</title>
        <authorList>
            <person name="Becker E.A."/>
            <person name="Seitzer P.M."/>
            <person name="Tritt A."/>
            <person name="Larsen D."/>
            <person name="Krusor M."/>
            <person name="Yao A.I."/>
            <person name="Wu D."/>
            <person name="Madern D."/>
            <person name="Eisen J.A."/>
            <person name="Darling A.E."/>
            <person name="Facciotti M.T."/>
        </authorList>
    </citation>
    <scope>NUCLEOTIDE SEQUENCE [LARGE SCALE GENOMIC DNA]</scope>
    <source>
        <strain evidence="1 2">JCM 14089</strain>
    </source>
</reference>
<dbReference type="AlphaFoldDB" id="L9WDE1"/>
<protein>
    <submittedName>
        <fullName evidence="1">Uncharacterized protein</fullName>
    </submittedName>
</protein>
<evidence type="ECO:0000313" key="1">
    <source>
        <dbReference type="EMBL" id="ELY47296.1"/>
    </source>
</evidence>
<dbReference type="PATRIC" id="fig|1230460.4.peg.707"/>
<dbReference type="EMBL" id="AOHX01000026">
    <property type="protein sequence ID" value="ELY47296.1"/>
    <property type="molecule type" value="Genomic_DNA"/>
</dbReference>
<accession>L9WDE1</accession>
<name>L9WDE1_9EURY</name>
<proteinExistence type="predicted"/>
<evidence type="ECO:0000313" key="2">
    <source>
        <dbReference type="Proteomes" id="UP000011661"/>
    </source>
</evidence>
<comment type="caution">
    <text evidence="1">The sequence shown here is derived from an EMBL/GenBank/DDBJ whole genome shotgun (WGS) entry which is preliminary data.</text>
</comment>
<dbReference type="STRING" id="1230460.C495_03522"/>
<organism evidence="1 2">
    <name type="scientific">Natronorubrum sulfidifaciens JCM 14089</name>
    <dbReference type="NCBI Taxonomy" id="1230460"/>
    <lineage>
        <taxon>Archaea</taxon>
        <taxon>Methanobacteriati</taxon>
        <taxon>Methanobacteriota</taxon>
        <taxon>Stenosarchaea group</taxon>
        <taxon>Halobacteria</taxon>
        <taxon>Halobacteriales</taxon>
        <taxon>Natrialbaceae</taxon>
        <taxon>Natronorubrum</taxon>
    </lineage>
</organism>
<sequence length="106" mass="11876">MKDLELDENLEIVIGPRNDLEIVDGREQFEQSLRLWLTAYLSEEVGSFNSPDVIRSIELQVQRVARVHGRIDSISSIVVSPSEDAVDSIDVSIIYLAGETFNLTLS</sequence>
<keyword evidence="2" id="KW-1185">Reference proteome</keyword>
<dbReference type="OrthoDB" id="204981at2157"/>
<dbReference type="Proteomes" id="UP000011661">
    <property type="component" value="Unassembled WGS sequence"/>
</dbReference>
<dbReference type="RefSeq" id="WP_008160062.1">
    <property type="nucleotide sequence ID" value="NZ_AOHX01000026.1"/>
</dbReference>
<gene>
    <name evidence="1" type="ORF">C495_03522</name>
</gene>